<evidence type="ECO:0000313" key="4">
    <source>
        <dbReference type="Proteomes" id="UP000076555"/>
    </source>
</evidence>
<accession>A0A166KQU7</accession>
<proteinExistence type="predicted"/>
<dbReference type="SUPFAM" id="SSF53756">
    <property type="entry name" value="UDP-Glycosyltransferase/glycogen phosphorylase"/>
    <property type="match status" value="1"/>
</dbReference>
<feature type="domain" description="Glycosyltransferase subfamily 4-like N-terminal" evidence="2">
    <location>
        <begin position="2"/>
        <end position="134"/>
    </location>
</feature>
<evidence type="ECO:0000259" key="1">
    <source>
        <dbReference type="Pfam" id="PF00534"/>
    </source>
</evidence>
<dbReference type="GO" id="GO:0016757">
    <property type="term" value="F:glycosyltransferase activity"/>
    <property type="evidence" value="ECO:0007669"/>
    <property type="project" value="InterPro"/>
</dbReference>
<dbReference type="Proteomes" id="UP000076555">
    <property type="component" value="Unassembled WGS sequence"/>
</dbReference>
<dbReference type="InterPro" id="IPR028098">
    <property type="entry name" value="Glyco_trans_4-like_N"/>
</dbReference>
<dbReference type="EMBL" id="LWAJ01000023">
    <property type="protein sequence ID" value="KZL51432.1"/>
    <property type="molecule type" value="Genomic_DNA"/>
</dbReference>
<feature type="domain" description="Glycosyl transferase family 1" evidence="1">
    <location>
        <begin position="174"/>
        <end position="344"/>
    </location>
</feature>
<comment type="caution">
    <text evidence="3">The sequence shown here is derived from an EMBL/GenBank/DDBJ whole genome shotgun (WGS) entry which is preliminary data.</text>
</comment>
<dbReference type="Pfam" id="PF00534">
    <property type="entry name" value="Glycos_transf_1"/>
    <property type="match status" value="1"/>
</dbReference>
<dbReference type="Pfam" id="PF13477">
    <property type="entry name" value="Glyco_trans_4_2"/>
    <property type="match status" value="1"/>
</dbReference>
<evidence type="ECO:0000313" key="3">
    <source>
        <dbReference type="EMBL" id="KZL51432.1"/>
    </source>
</evidence>
<evidence type="ECO:0000259" key="2">
    <source>
        <dbReference type="Pfam" id="PF13477"/>
    </source>
</evidence>
<sequence>MKIVLLASMNSIHTIRWLNSLSDRYHDIYLITQHPSSKHRLNKSVKVYQLPFRGQLGYFFNLPFLKYFLKLIKPEILHAHYAGGYGVLGFLSNFHPFILSVWGSDVYKTPYNSPLHKILINKAILSSDWVCSTSNTMTKQVLQLCPEFSHEKLTITPFGIDTGIFCPCDKFFQNKNEKITIGTVKTLKSKYGIDILIQSFYELINKFKENETLKNNIKLNLLIVGEGPQKRSLIEMVEKLGLNSIVRFTGFVPHHKINEYLKTFDVYVAVSRCDSESFGVAVLEASACGLPVVVSNVGGLPEVVIDGKTGIVVEKENVEATADAIMRLILDSSLREKMGQAGRSHIIDNYDWEKSVSIMEGVYHKVMKTNKSQ</sequence>
<dbReference type="OrthoDB" id="73743at2"/>
<name>A0A166KQU7_NODSP</name>
<dbReference type="PANTHER" id="PTHR45947">
    <property type="entry name" value="SULFOQUINOVOSYL TRANSFERASE SQD2"/>
    <property type="match status" value="1"/>
</dbReference>
<dbReference type="Gene3D" id="3.40.50.2000">
    <property type="entry name" value="Glycogen Phosphorylase B"/>
    <property type="match status" value="2"/>
</dbReference>
<dbReference type="InterPro" id="IPR050194">
    <property type="entry name" value="Glycosyltransferase_grp1"/>
</dbReference>
<dbReference type="RefSeq" id="WP_063871392.1">
    <property type="nucleotide sequence ID" value="NZ_CAWMRI010000023.1"/>
</dbReference>
<protein>
    <recommendedName>
        <fullName evidence="5">Glycosyl transferase family 1</fullName>
    </recommendedName>
</protein>
<gene>
    <name evidence="3" type="ORF">A2T98_02335</name>
</gene>
<dbReference type="AlphaFoldDB" id="A0A166KQU7"/>
<dbReference type="InterPro" id="IPR001296">
    <property type="entry name" value="Glyco_trans_1"/>
</dbReference>
<dbReference type="PANTHER" id="PTHR45947:SF3">
    <property type="entry name" value="SULFOQUINOVOSYL TRANSFERASE SQD2"/>
    <property type="match status" value="1"/>
</dbReference>
<evidence type="ECO:0008006" key="5">
    <source>
        <dbReference type="Google" id="ProtNLM"/>
    </source>
</evidence>
<reference evidence="3 4" key="1">
    <citation type="submission" date="2016-04" db="EMBL/GenBank/DDBJ databases">
        <title>Draft Genome Assembly of the Bloom-forming Cyanobacterium Nodularia spumigena Strain CENA596 in Shrimp Production Ponds.</title>
        <authorList>
            <person name="Popin R.V."/>
            <person name="Rigonato J."/>
            <person name="Abreu V.A."/>
            <person name="Andreote A.P."/>
            <person name="Silveira S.B."/>
            <person name="Odebrecht C."/>
            <person name="Fiore M.F."/>
        </authorList>
    </citation>
    <scope>NUCLEOTIDE SEQUENCE [LARGE SCALE GENOMIC DNA]</scope>
    <source>
        <strain evidence="3 4">CENA596</strain>
    </source>
</reference>
<organism evidence="3 4">
    <name type="scientific">Nodularia spumigena CENA596</name>
    <dbReference type="NCBI Taxonomy" id="1819295"/>
    <lineage>
        <taxon>Bacteria</taxon>
        <taxon>Bacillati</taxon>
        <taxon>Cyanobacteriota</taxon>
        <taxon>Cyanophyceae</taxon>
        <taxon>Nostocales</taxon>
        <taxon>Nodulariaceae</taxon>
        <taxon>Nodularia</taxon>
    </lineage>
</organism>